<feature type="domain" description="O-methyltransferase C-terminal" evidence="4">
    <location>
        <begin position="143"/>
        <end position="361"/>
    </location>
</feature>
<dbReference type="Gene3D" id="1.10.10.10">
    <property type="entry name" value="Winged helix-like DNA-binding domain superfamily/Winged helix DNA-binding domain"/>
    <property type="match status" value="1"/>
</dbReference>
<dbReference type="EnsemblPlants" id="OBART11G10550.1">
    <property type="protein sequence ID" value="OBART11G10550.1"/>
    <property type="gene ID" value="OBART11G10550"/>
</dbReference>
<proteinExistence type="predicted"/>
<dbReference type="Pfam" id="PF08100">
    <property type="entry name" value="Dimerisation"/>
    <property type="match status" value="1"/>
</dbReference>
<dbReference type="HOGENOM" id="CLU_005533_7_0_1"/>
<sequence>MAASDQAPSMLVPTDDEMLQTQAELWRHTLSYLTSMTLRCAVHLGIPTAIHRHGGAASLPDLVTALSLPTAKLPFLRRLMRLLVHSGIFASDDAGTTYRLTPVSFFLVDGAAAAVPVVDGHLSQVPHVLASTSRHCLDTVAGLAGWFREDFPAPSPPSPFEHVHGVTPLESTARLGPEDAALFQEGLRVYDASGFAVVLRECRDVFDGVESLTDCGGGDGTAARAIAEAFPHVKCTVLDLARVVGDVPADGVVEYVAGDMFDFIPPSQAVMLKRIALLVYCKGLLVDVDEDCIKILAQCKKAVPLQEERGKVIIIDIIVGSDSWPMLESQLLMDVAVMLVTKGRQRDENDWRDLFMKVGFRDYKIVKKLGPRCVIEVYP</sequence>
<dbReference type="Gene3D" id="3.40.50.150">
    <property type="entry name" value="Vaccinia Virus protein VP39"/>
    <property type="match status" value="1"/>
</dbReference>
<dbReference type="Pfam" id="PF00891">
    <property type="entry name" value="Methyltransf_2"/>
    <property type="match status" value="1"/>
</dbReference>
<accession>A0A0D3HKV5</accession>
<keyword evidence="3" id="KW-0949">S-adenosyl-L-methionine</keyword>
<evidence type="ECO:0000256" key="1">
    <source>
        <dbReference type="ARBA" id="ARBA00022603"/>
    </source>
</evidence>
<dbReference type="PROSITE" id="PS51683">
    <property type="entry name" value="SAM_OMT_II"/>
    <property type="match status" value="1"/>
</dbReference>
<dbReference type="InterPro" id="IPR029063">
    <property type="entry name" value="SAM-dependent_MTases_sf"/>
</dbReference>
<dbReference type="InterPro" id="IPR036390">
    <property type="entry name" value="WH_DNA-bd_sf"/>
</dbReference>
<protein>
    <recommendedName>
        <fullName evidence="8">O-methyltransferase domain-containing protein</fullName>
    </recommendedName>
</protein>
<organism evidence="6">
    <name type="scientific">Oryza barthii</name>
    <dbReference type="NCBI Taxonomy" id="65489"/>
    <lineage>
        <taxon>Eukaryota</taxon>
        <taxon>Viridiplantae</taxon>
        <taxon>Streptophyta</taxon>
        <taxon>Embryophyta</taxon>
        <taxon>Tracheophyta</taxon>
        <taxon>Spermatophyta</taxon>
        <taxon>Magnoliopsida</taxon>
        <taxon>Liliopsida</taxon>
        <taxon>Poales</taxon>
        <taxon>Poaceae</taxon>
        <taxon>BOP clade</taxon>
        <taxon>Oryzoideae</taxon>
        <taxon>Oryzeae</taxon>
        <taxon>Oryzinae</taxon>
        <taxon>Oryza</taxon>
    </lineage>
</organism>
<evidence type="ECO:0000259" key="5">
    <source>
        <dbReference type="Pfam" id="PF08100"/>
    </source>
</evidence>
<dbReference type="PaxDb" id="65489-OBART11G10550.1"/>
<evidence type="ECO:0000313" key="7">
    <source>
        <dbReference type="Proteomes" id="UP000026960"/>
    </source>
</evidence>
<dbReference type="SUPFAM" id="SSF53335">
    <property type="entry name" value="S-adenosyl-L-methionine-dependent methyltransferases"/>
    <property type="match status" value="1"/>
</dbReference>
<name>A0A0D3HKV5_9ORYZ</name>
<dbReference type="GO" id="GO:0008171">
    <property type="term" value="F:O-methyltransferase activity"/>
    <property type="evidence" value="ECO:0007669"/>
    <property type="project" value="InterPro"/>
</dbReference>
<dbReference type="InterPro" id="IPR001077">
    <property type="entry name" value="COMT_C"/>
</dbReference>
<reference evidence="6" key="1">
    <citation type="journal article" date="2009" name="Rice">
        <title>De Novo Next Generation Sequencing of Plant Genomes.</title>
        <authorList>
            <person name="Rounsley S."/>
            <person name="Marri P.R."/>
            <person name="Yu Y."/>
            <person name="He R."/>
            <person name="Sisneros N."/>
            <person name="Goicoechea J.L."/>
            <person name="Lee S.J."/>
            <person name="Angelova A."/>
            <person name="Kudrna D."/>
            <person name="Luo M."/>
            <person name="Affourtit J."/>
            <person name="Desany B."/>
            <person name="Knight J."/>
            <person name="Niazi F."/>
            <person name="Egholm M."/>
            <person name="Wing R.A."/>
        </authorList>
    </citation>
    <scope>NUCLEOTIDE SEQUENCE [LARGE SCALE GENOMIC DNA]</scope>
    <source>
        <strain evidence="6">cv. IRGC 105608</strain>
    </source>
</reference>
<evidence type="ECO:0000256" key="3">
    <source>
        <dbReference type="ARBA" id="ARBA00022691"/>
    </source>
</evidence>
<evidence type="ECO:0000313" key="6">
    <source>
        <dbReference type="EnsemblPlants" id="OBART11G10550.1"/>
    </source>
</evidence>
<dbReference type="InterPro" id="IPR036388">
    <property type="entry name" value="WH-like_DNA-bd_sf"/>
</dbReference>
<evidence type="ECO:0008006" key="8">
    <source>
        <dbReference type="Google" id="ProtNLM"/>
    </source>
</evidence>
<dbReference type="PANTHER" id="PTHR11746">
    <property type="entry name" value="O-METHYLTRANSFERASE"/>
    <property type="match status" value="1"/>
</dbReference>
<feature type="domain" description="O-methyltransferase dimerisation" evidence="5">
    <location>
        <begin position="26"/>
        <end position="108"/>
    </location>
</feature>
<dbReference type="FunFam" id="1.10.10.10:FF:000213">
    <property type="entry name" value="Coniferyl alcohol 9-O-methyltransferase"/>
    <property type="match status" value="1"/>
</dbReference>
<keyword evidence="1" id="KW-0489">Methyltransferase</keyword>
<dbReference type="GO" id="GO:0046983">
    <property type="term" value="F:protein dimerization activity"/>
    <property type="evidence" value="ECO:0007669"/>
    <property type="project" value="InterPro"/>
</dbReference>
<dbReference type="SUPFAM" id="SSF46785">
    <property type="entry name" value="Winged helix' DNA-binding domain"/>
    <property type="match status" value="1"/>
</dbReference>
<dbReference type="Proteomes" id="UP000026960">
    <property type="component" value="Chromosome 11"/>
</dbReference>
<reference evidence="6" key="2">
    <citation type="submission" date="2015-03" db="UniProtKB">
        <authorList>
            <consortium name="EnsemblPlants"/>
        </authorList>
    </citation>
    <scope>IDENTIFICATION</scope>
</reference>
<keyword evidence="2" id="KW-0808">Transferase</keyword>
<dbReference type="InterPro" id="IPR012967">
    <property type="entry name" value="COMT_dimerisation"/>
</dbReference>
<dbReference type="AlphaFoldDB" id="A0A0D3HKV5"/>
<dbReference type="eggNOG" id="KOG3178">
    <property type="taxonomic scope" value="Eukaryota"/>
</dbReference>
<dbReference type="PIRSF" id="PIRSF005739">
    <property type="entry name" value="O-mtase"/>
    <property type="match status" value="1"/>
</dbReference>
<dbReference type="GO" id="GO:0032259">
    <property type="term" value="P:methylation"/>
    <property type="evidence" value="ECO:0007669"/>
    <property type="project" value="UniProtKB-KW"/>
</dbReference>
<dbReference type="Gramene" id="OBART11G10550.1">
    <property type="protein sequence ID" value="OBART11G10550.1"/>
    <property type="gene ID" value="OBART11G10550"/>
</dbReference>
<keyword evidence="7" id="KW-1185">Reference proteome</keyword>
<evidence type="ECO:0000259" key="4">
    <source>
        <dbReference type="Pfam" id="PF00891"/>
    </source>
</evidence>
<dbReference type="InterPro" id="IPR016461">
    <property type="entry name" value="COMT-like"/>
</dbReference>
<evidence type="ECO:0000256" key="2">
    <source>
        <dbReference type="ARBA" id="ARBA00022679"/>
    </source>
</evidence>